<feature type="chain" id="PRO_5045908727" description="Type II secretion system protein N" evidence="11">
    <location>
        <begin position="24"/>
        <end position="253"/>
    </location>
</feature>
<keyword evidence="5" id="KW-1003">Cell membrane</keyword>
<name>A0ABM8ZDP2_9VIBR</name>
<evidence type="ECO:0000313" key="13">
    <source>
        <dbReference type="Proteomes" id="UP000838160"/>
    </source>
</evidence>
<evidence type="ECO:0000256" key="5">
    <source>
        <dbReference type="ARBA" id="ARBA00022475"/>
    </source>
</evidence>
<keyword evidence="8" id="KW-0653">Protein transport</keyword>
<comment type="subcellular location">
    <subcellularLocation>
        <location evidence="1">Cell inner membrane</location>
    </subcellularLocation>
</comment>
<gene>
    <name evidence="12" type="primary">outN</name>
    <name evidence="12" type="ORF">VHP8226_00205</name>
</gene>
<evidence type="ECO:0000256" key="2">
    <source>
        <dbReference type="ARBA" id="ARBA00007208"/>
    </source>
</evidence>
<evidence type="ECO:0000256" key="11">
    <source>
        <dbReference type="SAM" id="SignalP"/>
    </source>
</evidence>
<protein>
    <recommendedName>
        <fullName evidence="3">Type II secretion system protein N</fullName>
    </recommendedName>
    <alternativeName>
        <fullName evidence="10">General secretion pathway protein N</fullName>
    </alternativeName>
</protein>
<evidence type="ECO:0000256" key="10">
    <source>
        <dbReference type="ARBA" id="ARBA00030772"/>
    </source>
</evidence>
<evidence type="ECO:0000256" key="1">
    <source>
        <dbReference type="ARBA" id="ARBA00004533"/>
    </source>
</evidence>
<dbReference type="Pfam" id="PF01203">
    <property type="entry name" value="T2SSN"/>
    <property type="match status" value="1"/>
</dbReference>
<evidence type="ECO:0000256" key="8">
    <source>
        <dbReference type="ARBA" id="ARBA00022927"/>
    </source>
</evidence>
<reference evidence="12" key="1">
    <citation type="submission" date="2021-12" db="EMBL/GenBank/DDBJ databases">
        <authorList>
            <person name="Rodrigo-Torres L."/>
            <person name="Arahal R. D."/>
            <person name="Lucena T."/>
        </authorList>
    </citation>
    <scope>NUCLEOTIDE SEQUENCE</scope>
    <source>
        <strain evidence="12">CECT 8226</strain>
    </source>
</reference>
<feature type="signal peptide" evidence="11">
    <location>
        <begin position="1"/>
        <end position="23"/>
    </location>
</feature>
<keyword evidence="6" id="KW-0997">Cell inner membrane</keyword>
<evidence type="ECO:0000313" key="12">
    <source>
        <dbReference type="EMBL" id="CAH0524378.1"/>
    </source>
</evidence>
<evidence type="ECO:0000256" key="3">
    <source>
        <dbReference type="ARBA" id="ARBA00021563"/>
    </source>
</evidence>
<dbReference type="Proteomes" id="UP000838160">
    <property type="component" value="Unassembled WGS sequence"/>
</dbReference>
<keyword evidence="9" id="KW-0472">Membrane</keyword>
<keyword evidence="13" id="KW-1185">Reference proteome</keyword>
<evidence type="ECO:0000256" key="4">
    <source>
        <dbReference type="ARBA" id="ARBA00022448"/>
    </source>
</evidence>
<comment type="similarity">
    <text evidence="2">Belongs to the GSP N family.</text>
</comment>
<keyword evidence="4" id="KW-0813">Transport</keyword>
<evidence type="ECO:0000256" key="9">
    <source>
        <dbReference type="ARBA" id="ARBA00023136"/>
    </source>
</evidence>
<proteinExistence type="inferred from homology"/>
<sequence>MKRVISYVAVFSTVFIGSAIYHAPANVVLSYAPVPDFIDIKGVEGTIWQGRAQQVQYENWSLGEVGWNFDWMSVIKLSPEFALRFGRGSAMGLSGKGNVGISTSGPYVSTVVASIPADQAMQLAPALPLPITVGGRLELAIKSATYQSPWCSQGEGNLAWNEGLAETPLGSLSFGPTMIDFECDQSTISATGTQNSPQVMGGMTAQLTPNRQYQTEAWFKPGSQFPTGMSQQLSWLGNPDNQGRYSFTYQGKL</sequence>
<keyword evidence="11" id="KW-0732">Signal</keyword>
<keyword evidence="7" id="KW-0812">Transmembrane</keyword>
<organism evidence="12 13">
    <name type="scientific">Vibrio hippocampi</name>
    <dbReference type="NCBI Taxonomy" id="654686"/>
    <lineage>
        <taxon>Bacteria</taxon>
        <taxon>Pseudomonadati</taxon>
        <taxon>Pseudomonadota</taxon>
        <taxon>Gammaproteobacteria</taxon>
        <taxon>Vibrionales</taxon>
        <taxon>Vibrionaceae</taxon>
        <taxon>Vibrio</taxon>
    </lineage>
</organism>
<dbReference type="RefSeq" id="WP_237483297.1">
    <property type="nucleotide sequence ID" value="NZ_CAKLCM010000001.1"/>
</dbReference>
<comment type="caution">
    <text evidence="12">The sequence shown here is derived from an EMBL/GenBank/DDBJ whole genome shotgun (WGS) entry which is preliminary data.</text>
</comment>
<evidence type="ECO:0000256" key="7">
    <source>
        <dbReference type="ARBA" id="ARBA00022692"/>
    </source>
</evidence>
<evidence type="ECO:0000256" key="6">
    <source>
        <dbReference type="ARBA" id="ARBA00022519"/>
    </source>
</evidence>
<accession>A0ABM8ZDP2</accession>
<dbReference type="InterPro" id="IPR022792">
    <property type="entry name" value="T2SS_protein-GspN"/>
</dbReference>
<dbReference type="EMBL" id="CAKLCM010000001">
    <property type="protein sequence ID" value="CAH0524378.1"/>
    <property type="molecule type" value="Genomic_DNA"/>
</dbReference>